<dbReference type="EC" id="3.6.1.1" evidence="2"/>
<accession>A0ABW9ZVF3</accession>
<dbReference type="Gene3D" id="3.90.80.10">
    <property type="entry name" value="Inorganic pyrophosphatase"/>
    <property type="match status" value="1"/>
</dbReference>
<evidence type="ECO:0000256" key="2">
    <source>
        <dbReference type="ARBA" id="ARBA00012146"/>
    </source>
</evidence>
<dbReference type="InterPro" id="IPR008162">
    <property type="entry name" value="Pyrophosphatase"/>
</dbReference>
<name>A0ABW9ZVF3_9BACT</name>
<evidence type="ECO:0000256" key="5">
    <source>
        <dbReference type="ARBA" id="ARBA00022842"/>
    </source>
</evidence>
<gene>
    <name evidence="6" type="ORF">GWC95_09760</name>
</gene>
<dbReference type="PROSITE" id="PS00387">
    <property type="entry name" value="PPASE"/>
    <property type="match status" value="1"/>
</dbReference>
<evidence type="ECO:0000256" key="4">
    <source>
        <dbReference type="ARBA" id="ARBA00022801"/>
    </source>
</evidence>
<keyword evidence="4" id="KW-0378">Hydrolase</keyword>
<evidence type="ECO:0000313" key="6">
    <source>
        <dbReference type="EMBL" id="NCI50209.1"/>
    </source>
</evidence>
<dbReference type="Pfam" id="PF00719">
    <property type="entry name" value="Pyrophosphatase"/>
    <property type="match status" value="1"/>
</dbReference>
<dbReference type="InterPro" id="IPR036649">
    <property type="entry name" value="Pyrophosphatase_sf"/>
</dbReference>
<organism evidence="6 7">
    <name type="scientific">Sediminibacterium roseum</name>
    <dbReference type="NCBI Taxonomy" id="1978412"/>
    <lineage>
        <taxon>Bacteria</taxon>
        <taxon>Pseudomonadati</taxon>
        <taxon>Bacteroidota</taxon>
        <taxon>Chitinophagia</taxon>
        <taxon>Chitinophagales</taxon>
        <taxon>Chitinophagaceae</taxon>
        <taxon>Sediminibacterium</taxon>
    </lineage>
</organism>
<evidence type="ECO:0000256" key="3">
    <source>
        <dbReference type="ARBA" id="ARBA00022723"/>
    </source>
</evidence>
<dbReference type="RefSeq" id="WP_161818516.1">
    <property type="nucleotide sequence ID" value="NZ_JAACJS010000012.1"/>
</dbReference>
<keyword evidence="5" id="KW-0460">Magnesium</keyword>
<keyword evidence="7" id="KW-1185">Reference proteome</keyword>
<dbReference type="EMBL" id="JAACJS010000012">
    <property type="protein sequence ID" value="NCI50209.1"/>
    <property type="molecule type" value="Genomic_DNA"/>
</dbReference>
<protein>
    <recommendedName>
        <fullName evidence="2">inorganic diphosphatase</fullName>
        <ecNumber evidence="2">3.6.1.1</ecNumber>
    </recommendedName>
</protein>
<keyword evidence="3" id="KW-0479">Metal-binding</keyword>
<evidence type="ECO:0000256" key="1">
    <source>
        <dbReference type="ARBA" id="ARBA00001946"/>
    </source>
</evidence>
<reference evidence="6 7" key="1">
    <citation type="submission" date="2020-01" db="EMBL/GenBank/DDBJ databases">
        <title>Genome analysis.</title>
        <authorList>
            <person name="Wu S."/>
            <person name="Wang G."/>
        </authorList>
    </citation>
    <scope>NUCLEOTIDE SEQUENCE [LARGE SCALE GENOMIC DNA]</scope>
    <source>
        <strain evidence="6 7">SYL130</strain>
    </source>
</reference>
<dbReference type="Proteomes" id="UP000753802">
    <property type="component" value="Unassembled WGS sequence"/>
</dbReference>
<dbReference type="PANTHER" id="PTHR10286">
    <property type="entry name" value="INORGANIC PYROPHOSPHATASE"/>
    <property type="match status" value="1"/>
</dbReference>
<comment type="caution">
    <text evidence="6">The sequence shown here is derived from an EMBL/GenBank/DDBJ whole genome shotgun (WGS) entry which is preliminary data.</text>
</comment>
<dbReference type="SUPFAM" id="SSF50324">
    <property type="entry name" value="Inorganic pyrophosphatase"/>
    <property type="match status" value="1"/>
</dbReference>
<comment type="cofactor">
    <cofactor evidence="1">
        <name>Mg(2+)</name>
        <dbReference type="ChEBI" id="CHEBI:18420"/>
    </cofactor>
</comment>
<sequence>MEAINCIIETPKGYGVKFDFNHKLGTLELRKALPSGLVFPFDFGFVPGTKGEDGDPLDVVVVSEFPSFPGCAVKCRIIGVINAKQKEKNGETIRNDRLVAIPEISVQYGATSELKQMPGKIVRELENFFINYNAQAGKKFTPLQRRGSNAAKRLIQAARQDAEPTKQIQLLLPLYSNRGALFPESYFNLVKEKLLGTFGGVTIYTQSPAEGLWQKNGKKVVGDTIIVFEVMAASIDASFWKKYKEELKLKFKQDDLVIRQCEMGLL</sequence>
<evidence type="ECO:0000313" key="7">
    <source>
        <dbReference type="Proteomes" id="UP000753802"/>
    </source>
</evidence>
<proteinExistence type="predicted"/>